<proteinExistence type="predicted"/>
<protein>
    <submittedName>
        <fullName evidence="2">Uncharacterized protein</fullName>
    </submittedName>
</protein>
<organism evidence="2">
    <name type="scientific">Zooxanthella nutricula</name>
    <dbReference type="NCBI Taxonomy" id="1333877"/>
    <lineage>
        <taxon>Eukaryota</taxon>
        <taxon>Sar</taxon>
        <taxon>Alveolata</taxon>
        <taxon>Dinophyceae</taxon>
        <taxon>Peridiniales</taxon>
        <taxon>Peridiniales incertae sedis</taxon>
        <taxon>Zooxanthella</taxon>
    </lineage>
</organism>
<accession>A0A7S2NM10</accession>
<gene>
    <name evidence="2" type="ORF">BRAN1462_LOCUS18583</name>
</gene>
<name>A0A7S2NM10_9DINO</name>
<evidence type="ECO:0000313" key="2">
    <source>
        <dbReference type="EMBL" id="CAD9548786.1"/>
    </source>
</evidence>
<dbReference type="AlphaFoldDB" id="A0A7S2NM10"/>
<evidence type="ECO:0000256" key="1">
    <source>
        <dbReference type="SAM" id="MobiDB-lite"/>
    </source>
</evidence>
<sequence length="497" mass="53375">MALGSIPEQRGTGRAEAKRGRFSHVPWGLLCLAACSDAGFVVSAPGAASSFRRSSSSDSGAEAPAQDKAVQQRAAAAAKAAKTGGADPAVLAPEQPGSPAGGCVVISESLRRVRKGEPCVTAPVAGSQRQCVVNVACPRGHWIFGTDNKTVAAGHVKVSPTAVPEPAALFAGTGAEAAPDSYALRATVYDRLGKGHFVLQTNNGSLDIELGHVYPPEPLAVVRVGDRAVHLGAPRDSETFLRRIYGSEWRKEATPLAANHMDGYPKLPAKCPSVKLNHPQSADLWEDFAEIVFVLNAAGIEYHMAAGTVLGWYRDCVLCMSGDDIDFTLPLHAFKDAESAFLEPLKSRGWKQERTFGARGHLGFEMAMRAPRTNVKFDLFSEFFGGGNRHFNSLWIQDLLYYCVERMTHVGVQIVNGIPIFVPEDWTGAVPGYLGGDPPAAVYESYLKSVYGDNWRVPAHGWRWDTSPFQVGGCSDVPHGRTGELAGPAFDTATRFR</sequence>
<reference evidence="2" key="1">
    <citation type="submission" date="2021-01" db="EMBL/GenBank/DDBJ databases">
        <authorList>
            <person name="Corre E."/>
            <person name="Pelletier E."/>
            <person name="Niang G."/>
            <person name="Scheremetjew M."/>
            <person name="Finn R."/>
            <person name="Kale V."/>
            <person name="Holt S."/>
            <person name="Cochrane G."/>
            <person name="Meng A."/>
            <person name="Brown T."/>
            <person name="Cohen L."/>
        </authorList>
    </citation>
    <scope>NUCLEOTIDE SEQUENCE</scope>
    <source>
        <strain evidence="2">RCC3387</strain>
    </source>
</reference>
<feature type="region of interest" description="Disordered" evidence="1">
    <location>
        <begin position="51"/>
        <end position="81"/>
    </location>
</feature>
<dbReference type="EMBL" id="HBGW01029252">
    <property type="protein sequence ID" value="CAD9548786.1"/>
    <property type="molecule type" value="Transcribed_RNA"/>
</dbReference>